<evidence type="ECO:0000313" key="2">
    <source>
        <dbReference type="Proteomes" id="UP001314229"/>
    </source>
</evidence>
<keyword evidence="2" id="KW-1185">Reference proteome</keyword>
<sequence>MKKKKKKKKRAYMLGDLWKTVLSVYTEGLFPSADSSCAWLSKQTFLQERKRGKKCVRGENVNPKVTAESVHKSLSPHQYI</sequence>
<dbReference type="AlphaFoldDB" id="A0AAV1NEI2"/>
<dbReference type="Proteomes" id="UP001314229">
    <property type="component" value="Unassembled WGS sequence"/>
</dbReference>
<reference evidence="1 2" key="1">
    <citation type="submission" date="2024-01" db="EMBL/GenBank/DDBJ databases">
        <authorList>
            <person name="Alioto T."/>
            <person name="Alioto T."/>
            <person name="Gomez Garrido J."/>
        </authorList>
    </citation>
    <scope>NUCLEOTIDE SEQUENCE [LARGE SCALE GENOMIC DNA]</scope>
</reference>
<organism evidence="1 2">
    <name type="scientific">Scomber scombrus</name>
    <name type="common">Atlantic mackerel</name>
    <name type="synonym">Scomber vernalis</name>
    <dbReference type="NCBI Taxonomy" id="13677"/>
    <lineage>
        <taxon>Eukaryota</taxon>
        <taxon>Metazoa</taxon>
        <taxon>Chordata</taxon>
        <taxon>Craniata</taxon>
        <taxon>Vertebrata</taxon>
        <taxon>Euteleostomi</taxon>
        <taxon>Actinopterygii</taxon>
        <taxon>Neopterygii</taxon>
        <taxon>Teleostei</taxon>
        <taxon>Neoteleostei</taxon>
        <taxon>Acanthomorphata</taxon>
        <taxon>Pelagiaria</taxon>
        <taxon>Scombriformes</taxon>
        <taxon>Scombridae</taxon>
        <taxon>Scomber</taxon>
    </lineage>
</organism>
<accession>A0AAV1NEI2</accession>
<comment type="caution">
    <text evidence="1">The sequence shown here is derived from an EMBL/GenBank/DDBJ whole genome shotgun (WGS) entry which is preliminary data.</text>
</comment>
<dbReference type="EMBL" id="CAWUFR010000031">
    <property type="protein sequence ID" value="CAK6957966.1"/>
    <property type="molecule type" value="Genomic_DNA"/>
</dbReference>
<evidence type="ECO:0000313" key="1">
    <source>
        <dbReference type="EMBL" id="CAK6957966.1"/>
    </source>
</evidence>
<protein>
    <submittedName>
        <fullName evidence="1">Uncharacterized protein</fullName>
    </submittedName>
</protein>
<proteinExistence type="predicted"/>
<gene>
    <name evidence="1" type="ORF">FSCOSCO3_A003995</name>
</gene>
<name>A0AAV1NEI2_SCOSC</name>